<name>A0AAF0X8Q7_DAUCS</name>
<accession>A0AAF0X8Q7</accession>
<dbReference type="Pfam" id="PF13041">
    <property type="entry name" value="PPR_2"/>
    <property type="match status" value="3"/>
</dbReference>
<gene>
    <name evidence="3" type="ORF">DCAR_0521926</name>
</gene>
<dbReference type="InterPro" id="IPR046848">
    <property type="entry name" value="E_motif"/>
</dbReference>
<dbReference type="Pfam" id="PF01535">
    <property type="entry name" value="PPR"/>
    <property type="match status" value="4"/>
</dbReference>
<dbReference type="InterPro" id="IPR002885">
    <property type="entry name" value="PPR_rpt"/>
</dbReference>
<keyword evidence="1" id="KW-0677">Repeat</keyword>
<dbReference type="PANTHER" id="PTHR47926:SF521">
    <property type="entry name" value="PENTATRICOPEPTIDE REPEAT-CONTAINING PROTEIN"/>
    <property type="match status" value="1"/>
</dbReference>
<dbReference type="AlphaFoldDB" id="A0AAF0X8Q7"/>
<dbReference type="Pfam" id="PF20431">
    <property type="entry name" value="E_motif"/>
    <property type="match status" value="1"/>
</dbReference>
<feature type="repeat" description="PPR" evidence="2">
    <location>
        <begin position="277"/>
        <end position="311"/>
    </location>
</feature>
<dbReference type="FunFam" id="1.25.40.10:FF:000158">
    <property type="entry name" value="pentatricopeptide repeat-containing protein At2g33680"/>
    <property type="match status" value="1"/>
</dbReference>
<feature type="repeat" description="PPR" evidence="2">
    <location>
        <begin position="144"/>
        <end position="178"/>
    </location>
</feature>
<reference evidence="3" key="1">
    <citation type="journal article" date="2016" name="Nat. Genet.">
        <title>A high-quality carrot genome assembly provides new insights into carotenoid accumulation and asterid genome evolution.</title>
        <authorList>
            <person name="Iorizzo M."/>
            <person name="Ellison S."/>
            <person name="Senalik D."/>
            <person name="Zeng P."/>
            <person name="Satapoomin P."/>
            <person name="Huang J."/>
            <person name="Bowman M."/>
            <person name="Iovene M."/>
            <person name="Sanseverino W."/>
            <person name="Cavagnaro P."/>
            <person name="Yildiz M."/>
            <person name="Macko-Podgorni A."/>
            <person name="Moranska E."/>
            <person name="Grzebelus E."/>
            <person name="Grzebelus D."/>
            <person name="Ashrafi H."/>
            <person name="Zheng Z."/>
            <person name="Cheng S."/>
            <person name="Spooner D."/>
            <person name="Van Deynze A."/>
            <person name="Simon P."/>
        </authorList>
    </citation>
    <scope>NUCLEOTIDE SEQUENCE</scope>
    <source>
        <tissue evidence="3">Leaf</tissue>
    </source>
</reference>
<evidence type="ECO:0000256" key="2">
    <source>
        <dbReference type="PROSITE-ProRule" id="PRU00708"/>
    </source>
</evidence>
<dbReference type="InterPro" id="IPR046960">
    <property type="entry name" value="PPR_At4g14850-like_plant"/>
</dbReference>
<dbReference type="Proteomes" id="UP000077755">
    <property type="component" value="Chromosome 5"/>
</dbReference>
<dbReference type="PROSITE" id="PS51375">
    <property type="entry name" value="PPR"/>
    <property type="match status" value="4"/>
</dbReference>
<dbReference type="FunFam" id="1.25.40.10:FF:000285">
    <property type="entry name" value="Pentatricopeptide repeat-containing protein, chloroplastic"/>
    <property type="match status" value="1"/>
</dbReference>
<feature type="repeat" description="PPR" evidence="2">
    <location>
        <begin position="378"/>
        <end position="412"/>
    </location>
</feature>
<sequence length="708" mass="79032">MKLPTQTLLSQILHLTQHKHLKQGQTLHAHIIKTGQLSSTYIANTLINLYAKCQHLPQSNLIFQEIQEKDIVSYNTLINAHSQLGCVQNSIFVINLFKLLLSQVGLVPDGHTFPGVCNAACNLLDLFVGQQVHSVAMKIGYCYDVFVGSSLVNMYCKLGVVCDARVVFDRMIERNSVTWASMISGYAMERFVFGALGVFKMMMWEDVGGVNEFVFTSVLSALTSSDDVFIGKQLHCLVVKLGYSLVSSVGNALVTMYVKCGILKDAIMSFELVRDKNSITWTAIITGLVQSGDSEQALSLFSKMQFFKVEFNESTLVAVLNVCSDSGGLELGKQVHGFLVKSGYESKIHLMTTLVGMYAKCCCVGDARKVFDYLQEPDIVLWTSMIGGYIEAEENEYAIDLYCKMQIESVMPNELTMARVLKACSNLVCLDQGKQIHAHTIKFGFGLEVPIGSALLMMYAKCGSLNDGNLVFRRMPNKDVVSWNSMISGLSQNGHGHEALNLFQEMLVENTTPDSVTFVHILNACSHKGLVDGGWFYFKMMSDEYGITPRVEHFSCMVDILTRAGKLYEAKELIETITFDHGVHLWRILLSACRNYRDYELGVYAGEKLMELGSGESSTYVLLSGIYEVLGRREDVERVRKMMKLRGVSKLPGCSWIELKNHIHVFVVGDQLHSKIDHIRVELQALTKQMKDEGYGAHLDVTLMGFEG</sequence>
<proteinExistence type="predicted"/>
<evidence type="ECO:0008006" key="5">
    <source>
        <dbReference type="Google" id="ProtNLM"/>
    </source>
</evidence>
<dbReference type="GO" id="GO:0009451">
    <property type="term" value="P:RNA modification"/>
    <property type="evidence" value="ECO:0007669"/>
    <property type="project" value="InterPro"/>
</dbReference>
<dbReference type="GO" id="GO:0099402">
    <property type="term" value="P:plant organ development"/>
    <property type="evidence" value="ECO:0007669"/>
    <property type="project" value="UniProtKB-ARBA"/>
</dbReference>
<dbReference type="Gene3D" id="1.25.40.10">
    <property type="entry name" value="Tetratricopeptide repeat domain"/>
    <property type="match status" value="6"/>
</dbReference>
<keyword evidence="4" id="KW-1185">Reference proteome</keyword>
<dbReference type="FunFam" id="1.25.40.10:FF:000196">
    <property type="entry name" value="Pentatricopeptide repeat-containing protein At4g14850"/>
    <property type="match status" value="1"/>
</dbReference>
<dbReference type="NCBIfam" id="TIGR00756">
    <property type="entry name" value="PPR"/>
    <property type="match status" value="2"/>
</dbReference>
<dbReference type="InterPro" id="IPR011990">
    <property type="entry name" value="TPR-like_helical_dom_sf"/>
</dbReference>
<evidence type="ECO:0000256" key="1">
    <source>
        <dbReference type="ARBA" id="ARBA00022737"/>
    </source>
</evidence>
<dbReference type="EMBL" id="CP093347">
    <property type="protein sequence ID" value="WOH02537.1"/>
    <property type="molecule type" value="Genomic_DNA"/>
</dbReference>
<dbReference type="GO" id="GO:0003723">
    <property type="term" value="F:RNA binding"/>
    <property type="evidence" value="ECO:0007669"/>
    <property type="project" value="InterPro"/>
</dbReference>
<feature type="repeat" description="PPR" evidence="2">
    <location>
        <begin position="479"/>
        <end position="513"/>
    </location>
</feature>
<dbReference type="FunFam" id="1.25.40.10:FF:000687">
    <property type="entry name" value="Pentatricopeptide repeat-containing protein At4g33170"/>
    <property type="match status" value="1"/>
</dbReference>
<evidence type="ECO:0000313" key="4">
    <source>
        <dbReference type="Proteomes" id="UP000077755"/>
    </source>
</evidence>
<protein>
    <recommendedName>
        <fullName evidence="5">DYW domain-containing protein</fullName>
    </recommendedName>
</protein>
<evidence type="ECO:0000313" key="3">
    <source>
        <dbReference type="EMBL" id="WOH02537.1"/>
    </source>
</evidence>
<organism evidence="3 4">
    <name type="scientific">Daucus carota subsp. sativus</name>
    <name type="common">Carrot</name>
    <dbReference type="NCBI Taxonomy" id="79200"/>
    <lineage>
        <taxon>Eukaryota</taxon>
        <taxon>Viridiplantae</taxon>
        <taxon>Streptophyta</taxon>
        <taxon>Embryophyta</taxon>
        <taxon>Tracheophyta</taxon>
        <taxon>Spermatophyta</taxon>
        <taxon>Magnoliopsida</taxon>
        <taxon>eudicotyledons</taxon>
        <taxon>Gunneridae</taxon>
        <taxon>Pentapetalae</taxon>
        <taxon>asterids</taxon>
        <taxon>campanulids</taxon>
        <taxon>Apiales</taxon>
        <taxon>Apiaceae</taxon>
        <taxon>Apioideae</taxon>
        <taxon>Scandiceae</taxon>
        <taxon>Daucinae</taxon>
        <taxon>Daucus</taxon>
        <taxon>Daucus sect. Daucus</taxon>
    </lineage>
</organism>
<reference evidence="3" key="2">
    <citation type="submission" date="2022-03" db="EMBL/GenBank/DDBJ databases">
        <title>Draft title - Genomic analysis of global carrot germplasm unveils the trajectory of domestication and the origin of high carotenoid orange carrot.</title>
        <authorList>
            <person name="Iorizzo M."/>
            <person name="Ellison S."/>
            <person name="Senalik D."/>
            <person name="Macko-Podgorni A."/>
            <person name="Grzebelus D."/>
            <person name="Bostan H."/>
            <person name="Rolling W."/>
            <person name="Curaba J."/>
            <person name="Simon P."/>
        </authorList>
    </citation>
    <scope>NUCLEOTIDE SEQUENCE</scope>
    <source>
        <tissue evidence="3">Leaf</tissue>
    </source>
</reference>
<dbReference type="PANTHER" id="PTHR47926">
    <property type="entry name" value="PENTATRICOPEPTIDE REPEAT-CONTAINING PROTEIN"/>
    <property type="match status" value="1"/>
</dbReference>